<accession>A0A1E7G601</accession>
<gene>
    <name evidence="2" type="ORF">AJ89_03155</name>
</gene>
<dbReference type="NCBIfam" id="TIGR01558">
    <property type="entry name" value="sm_term_P27"/>
    <property type="match status" value="1"/>
</dbReference>
<dbReference type="Pfam" id="PF05119">
    <property type="entry name" value="Terminase_4"/>
    <property type="match status" value="1"/>
</dbReference>
<dbReference type="InterPro" id="IPR006448">
    <property type="entry name" value="Phage_term_ssu_P27"/>
</dbReference>
<dbReference type="AlphaFoldDB" id="A0A1E7G601"/>
<evidence type="ECO:0000256" key="1">
    <source>
        <dbReference type="SAM" id="MobiDB-lite"/>
    </source>
</evidence>
<feature type="compositionally biased region" description="Basic and acidic residues" evidence="1">
    <location>
        <begin position="137"/>
        <end position="148"/>
    </location>
</feature>
<proteinExistence type="predicted"/>
<reference evidence="2" key="1">
    <citation type="journal article" date="2016" name="Appl. Microbiol. Biotechnol.">
        <title>Adhesion of the genome-sequenced Lactococcus lactis subsp. cremoris IBB477 strain is mediated by specific molecular determinants.</title>
        <authorList>
            <person name="Radziwill-Bienkowska J.M."/>
            <person name="Le D.T."/>
            <person name="Szczesny P."/>
            <person name="Duviau M.P."/>
            <person name="Aleksandrzak-Piekarczyk T."/>
            <person name="Loubiere P."/>
            <person name="Mercier-Bonin M."/>
            <person name="Bardowski J.K."/>
            <person name="Kowalczyk M."/>
        </authorList>
    </citation>
    <scope>NUCLEOTIDE SEQUENCE [LARGE SCALE GENOMIC DNA]</scope>
    <source>
        <strain evidence="2">IBB477</strain>
    </source>
</reference>
<protein>
    <submittedName>
        <fullName evidence="2">Terminase</fullName>
    </submittedName>
</protein>
<feature type="region of interest" description="Disordered" evidence="1">
    <location>
        <begin position="134"/>
        <end position="158"/>
    </location>
</feature>
<dbReference type="EMBL" id="JMMZ01000007">
    <property type="protein sequence ID" value="OEU40396.1"/>
    <property type="molecule type" value="Genomic_DNA"/>
</dbReference>
<dbReference type="RefSeq" id="WP_075070438.1">
    <property type="nucleotide sequence ID" value="NZ_CM007353.1"/>
</dbReference>
<organism evidence="2">
    <name type="scientific">Lactococcus cremoris subsp. cremoris IBB477</name>
    <dbReference type="NCBI Taxonomy" id="1449093"/>
    <lineage>
        <taxon>Bacteria</taxon>
        <taxon>Bacillati</taxon>
        <taxon>Bacillota</taxon>
        <taxon>Bacilli</taxon>
        <taxon>Lactobacillales</taxon>
        <taxon>Streptococcaceae</taxon>
        <taxon>Lactococcus</taxon>
        <taxon>Lactococcus cremoris subsp. cremoris</taxon>
    </lineage>
</organism>
<dbReference type="Proteomes" id="UP000176236">
    <property type="component" value="Chromosome"/>
</dbReference>
<comment type="caution">
    <text evidence="2">The sequence shown here is derived from an EMBL/GenBank/DDBJ whole genome shotgun (WGS) entry which is preliminary data.</text>
</comment>
<sequence>MTAKKFKDSNDGKLSYRAPKHLSPLASACWRKTVPFLEEQKPVDKIDSFLVEMYCTQYEIYRNSYEHLKKHGEVQEIYKPVQDMTGEIIDRQFQGFKRNPMTQIYSDAIKNLTKIGSELGLSPKSRSELIDLNMQDTNEKSTKDKMKSFFDGGDDDDY</sequence>
<evidence type="ECO:0000313" key="2">
    <source>
        <dbReference type="EMBL" id="OEU40396.1"/>
    </source>
</evidence>
<name>A0A1E7G601_LACLC</name>